<keyword evidence="4" id="KW-1185">Reference proteome</keyword>
<comment type="caution">
    <text evidence="3">The sequence shown here is derived from an EMBL/GenBank/DDBJ whole genome shotgun (WGS) entry which is preliminary data.</text>
</comment>
<dbReference type="Proteomes" id="UP001515480">
    <property type="component" value="Unassembled WGS sequence"/>
</dbReference>
<evidence type="ECO:0000259" key="2">
    <source>
        <dbReference type="PROSITE" id="PS51184"/>
    </source>
</evidence>
<name>A0AB34IGF1_PRYPA</name>
<dbReference type="Pfam" id="PF13621">
    <property type="entry name" value="Cupin_8"/>
    <property type="match status" value="1"/>
</dbReference>
<sequence length="521" mass="56093">MGGRQDWAPRRAAPAARPYPSWLVGGAIERRRWDDPHVAELLARGIPCVLHGAPLAAPLIGRWSFDFLSRHLGAAPTLATHFAPRATRSFARFYGGGLGRGGVRAMSFAQFAAAAEENEKSASPRWRYYLQAALLEGLTRRKSLRVGGALHTPVGTLDVGAFGEEVVADLRRLGWEWLGQACATAHCHGFHSCTMWAGYGGGATPLHFDAMSNFFAQVEGRKTFLVFLPEESFHLYPFPCAHVMDSYAMPDLERADTQRYPSLARARGLEATLAPGDVLWLPSFCWHYVRQLDEGRPNLSLNFWVGVQGDGENLLGAGRHGAVEAAHRRALGGAPQSVEARVEAVERCARAAAAAARRAAGAAARRQDDADDAMVRGEEGGGVQFLMAARWVESETAQRVGAGAAGRFLTALAAGEDAAAYDGAHREASDAIGPLGSATHNAAVSIRLELLLQFGEERANALLRLLTRDGRLYPGLAPKVEGPIVNSEASEMTPPEELARMMSSDDPEASPSPFLTGHEFL</sequence>
<dbReference type="Gene3D" id="2.60.120.10">
    <property type="entry name" value="Jelly Rolls"/>
    <property type="match status" value="1"/>
</dbReference>
<dbReference type="PANTHER" id="PTHR12461">
    <property type="entry name" value="HYPOXIA-INDUCIBLE FACTOR 1 ALPHA INHIBITOR-RELATED"/>
    <property type="match status" value="1"/>
</dbReference>
<evidence type="ECO:0000256" key="1">
    <source>
        <dbReference type="SAM" id="MobiDB-lite"/>
    </source>
</evidence>
<organism evidence="3 4">
    <name type="scientific">Prymnesium parvum</name>
    <name type="common">Toxic golden alga</name>
    <dbReference type="NCBI Taxonomy" id="97485"/>
    <lineage>
        <taxon>Eukaryota</taxon>
        <taxon>Haptista</taxon>
        <taxon>Haptophyta</taxon>
        <taxon>Prymnesiophyceae</taxon>
        <taxon>Prymnesiales</taxon>
        <taxon>Prymnesiaceae</taxon>
        <taxon>Prymnesium</taxon>
    </lineage>
</organism>
<accession>A0AB34IGF1</accession>
<dbReference type="PROSITE" id="PS51184">
    <property type="entry name" value="JMJC"/>
    <property type="match status" value="1"/>
</dbReference>
<reference evidence="3 4" key="1">
    <citation type="journal article" date="2024" name="Science">
        <title>Giant polyketide synthase enzymes in the biosynthesis of giant marine polyether toxins.</title>
        <authorList>
            <person name="Fallon T.R."/>
            <person name="Shende V.V."/>
            <person name="Wierzbicki I.H."/>
            <person name="Pendleton A.L."/>
            <person name="Watervoot N.F."/>
            <person name="Auber R.P."/>
            <person name="Gonzalez D.J."/>
            <person name="Wisecaver J.H."/>
            <person name="Moore B.S."/>
        </authorList>
    </citation>
    <scope>NUCLEOTIDE SEQUENCE [LARGE SCALE GENOMIC DNA]</scope>
    <source>
        <strain evidence="3 4">12B1</strain>
    </source>
</reference>
<dbReference type="AlphaFoldDB" id="A0AB34IGF1"/>
<proteinExistence type="predicted"/>
<dbReference type="InterPro" id="IPR003347">
    <property type="entry name" value="JmjC_dom"/>
</dbReference>
<dbReference type="SMART" id="SM00558">
    <property type="entry name" value="JmjC"/>
    <property type="match status" value="1"/>
</dbReference>
<dbReference type="InterPro" id="IPR014710">
    <property type="entry name" value="RmlC-like_jellyroll"/>
</dbReference>
<evidence type="ECO:0000313" key="4">
    <source>
        <dbReference type="Proteomes" id="UP001515480"/>
    </source>
</evidence>
<dbReference type="EMBL" id="JBGBPQ010000028">
    <property type="protein sequence ID" value="KAL1496580.1"/>
    <property type="molecule type" value="Genomic_DNA"/>
</dbReference>
<gene>
    <name evidence="3" type="ORF">AB1Y20_014185</name>
</gene>
<feature type="domain" description="JmjC" evidence="2">
    <location>
        <begin position="165"/>
        <end position="322"/>
    </location>
</feature>
<dbReference type="PANTHER" id="PTHR12461:SF105">
    <property type="entry name" value="HYPOXIA-INDUCIBLE FACTOR 1-ALPHA INHIBITOR"/>
    <property type="match status" value="1"/>
</dbReference>
<protein>
    <recommendedName>
        <fullName evidence="2">JmjC domain-containing protein</fullName>
    </recommendedName>
</protein>
<dbReference type="SUPFAM" id="SSF51197">
    <property type="entry name" value="Clavaminate synthase-like"/>
    <property type="match status" value="1"/>
</dbReference>
<dbReference type="InterPro" id="IPR041667">
    <property type="entry name" value="Cupin_8"/>
</dbReference>
<feature type="region of interest" description="Disordered" evidence="1">
    <location>
        <begin position="484"/>
        <end position="521"/>
    </location>
</feature>
<evidence type="ECO:0000313" key="3">
    <source>
        <dbReference type="EMBL" id="KAL1496580.1"/>
    </source>
</evidence>